<dbReference type="PANTHER" id="PTHR19317">
    <property type="entry name" value="PRENYLATED RAB ACCEPTOR 1-RELATED"/>
    <property type="match status" value="1"/>
</dbReference>
<dbReference type="KEGG" id="pmrn:116948585"/>
<reference evidence="9" key="1">
    <citation type="submission" date="2025-08" db="UniProtKB">
        <authorList>
            <consortium name="RefSeq"/>
        </authorList>
    </citation>
    <scope>IDENTIFICATION</scope>
    <source>
        <tissue evidence="9">Sperm</tissue>
    </source>
</reference>
<dbReference type="GO" id="GO:0008021">
    <property type="term" value="C:synaptic vesicle"/>
    <property type="evidence" value="ECO:0007669"/>
    <property type="project" value="UniProtKB-SubCell"/>
</dbReference>
<gene>
    <name evidence="9" type="primary">RABAC1</name>
</gene>
<proteinExistence type="inferred from homology"/>
<comment type="similarity">
    <text evidence="3 7">Belongs to the PRA1 family.</text>
</comment>
<evidence type="ECO:0000256" key="5">
    <source>
        <dbReference type="ARBA" id="ARBA00022989"/>
    </source>
</evidence>
<evidence type="ECO:0000313" key="9">
    <source>
        <dbReference type="RefSeq" id="XP_032821283.1"/>
    </source>
</evidence>
<keyword evidence="4 7" id="KW-0812">Transmembrane</keyword>
<name>A0AAJ7TRA6_PETMA</name>
<feature type="transmembrane region" description="Helical" evidence="7">
    <location>
        <begin position="76"/>
        <end position="109"/>
    </location>
</feature>
<dbReference type="GeneID" id="116948585"/>
<dbReference type="GO" id="GO:0005794">
    <property type="term" value="C:Golgi apparatus"/>
    <property type="evidence" value="ECO:0007669"/>
    <property type="project" value="TreeGrafter"/>
</dbReference>
<dbReference type="AlphaFoldDB" id="A0AAJ7TRA6"/>
<dbReference type="InterPro" id="IPR004895">
    <property type="entry name" value="Prenylated_rab_accept_PRA1"/>
</dbReference>
<dbReference type="PANTHER" id="PTHR19317:SF0">
    <property type="entry name" value="PRENYLATED RAB ACCEPTOR PROTEIN 1"/>
    <property type="match status" value="1"/>
</dbReference>
<accession>A0AAJ7TRA6</accession>
<evidence type="ECO:0000256" key="6">
    <source>
        <dbReference type="ARBA" id="ARBA00023136"/>
    </source>
</evidence>
<organism evidence="8 9">
    <name type="scientific">Petromyzon marinus</name>
    <name type="common">Sea lamprey</name>
    <dbReference type="NCBI Taxonomy" id="7757"/>
    <lineage>
        <taxon>Eukaryota</taxon>
        <taxon>Metazoa</taxon>
        <taxon>Chordata</taxon>
        <taxon>Craniata</taxon>
        <taxon>Vertebrata</taxon>
        <taxon>Cyclostomata</taxon>
        <taxon>Hyperoartia</taxon>
        <taxon>Petromyzontiformes</taxon>
        <taxon>Petromyzontidae</taxon>
        <taxon>Petromyzon</taxon>
    </lineage>
</organism>
<dbReference type="CTD" id="10567"/>
<keyword evidence="5 7" id="KW-1133">Transmembrane helix</keyword>
<dbReference type="Proteomes" id="UP001318040">
    <property type="component" value="Chromosome 2"/>
</dbReference>
<evidence type="ECO:0000256" key="4">
    <source>
        <dbReference type="ARBA" id="ARBA00022692"/>
    </source>
</evidence>
<feature type="transmembrane region" description="Helical" evidence="7">
    <location>
        <begin position="130"/>
        <end position="161"/>
    </location>
</feature>
<evidence type="ECO:0000256" key="2">
    <source>
        <dbReference type="ARBA" id="ARBA00004234"/>
    </source>
</evidence>
<sequence length="183" mass="20290">MADRAGETDPAEFGMKADGAGLVGRLGRVHAWVQQRRTLLRPWSSFVEQKRFTRPRDVSELCRRVVRNGEHFQANYMMVFLGLAVYCVMTSPMLLLALAVFLGACYIISLRSQTSKLVLMGRELSVTQQYGAAAGVSFPLFWLAGAGSAVFWVLGATLFVIGGHASLHELEQNDFEELQMESV</sequence>
<evidence type="ECO:0000256" key="3">
    <source>
        <dbReference type="ARBA" id="ARBA00006483"/>
    </source>
</evidence>
<protein>
    <recommendedName>
        <fullName evidence="7">PRA1 family protein</fullName>
    </recommendedName>
</protein>
<evidence type="ECO:0000256" key="7">
    <source>
        <dbReference type="RuleBase" id="RU363107"/>
    </source>
</evidence>
<comment type="subcellular location">
    <subcellularLocation>
        <location evidence="2">Cytoplasmic vesicle</location>
        <location evidence="2">Secretory vesicle</location>
        <location evidence="2">Synaptic vesicle</location>
    </subcellularLocation>
    <subcellularLocation>
        <location evidence="1 7">Membrane</location>
        <topology evidence="1 7">Multi-pass membrane protein</topology>
    </subcellularLocation>
</comment>
<keyword evidence="6 7" id="KW-0472">Membrane</keyword>
<evidence type="ECO:0000256" key="1">
    <source>
        <dbReference type="ARBA" id="ARBA00004141"/>
    </source>
</evidence>
<dbReference type="GO" id="GO:0016020">
    <property type="term" value="C:membrane"/>
    <property type="evidence" value="ECO:0007669"/>
    <property type="project" value="UniProtKB-SubCell"/>
</dbReference>
<dbReference type="Pfam" id="PF03208">
    <property type="entry name" value="PRA1"/>
    <property type="match status" value="1"/>
</dbReference>
<dbReference type="RefSeq" id="XP_032821283.1">
    <property type="nucleotide sequence ID" value="XM_032965392.1"/>
</dbReference>
<evidence type="ECO:0000313" key="8">
    <source>
        <dbReference type="Proteomes" id="UP001318040"/>
    </source>
</evidence>
<keyword evidence="8" id="KW-1185">Reference proteome</keyword>